<keyword evidence="3" id="KW-1185">Reference proteome</keyword>
<gene>
    <name evidence="2" type="ORF">FN846DRAFT_910493</name>
</gene>
<dbReference type="AlphaFoldDB" id="A0A5J5END9"/>
<dbReference type="EMBL" id="VXIS01000203">
    <property type="protein sequence ID" value="KAA8897085.1"/>
    <property type="molecule type" value="Genomic_DNA"/>
</dbReference>
<name>A0A5J5END9_9PEZI</name>
<dbReference type="OrthoDB" id="5210591at2759"/>
<evidence type="ECO:0000313" key="3">
    <source>
        <dbReference type="Proteomes" id="UP000326924"/>
    </source>
</evidence>
<dbReference type="Gene3D" id="3.90.1200.10">
    <property type="match status" value="1"/>
</dbReference>
<reference evidence="2 3" key="1">
    <citation type="submission" date="2019-09" db="EMBL/GenBank/DDBJ databases">
        <title>Draft genome of the ectomycorrhizal ascomycete Sphaerosporella brunnea.</title>
        <authorList>
            <consortium name="DOE Joint Genome Institute"/>
            <person name="Benucci G.M."/>
            <person name="Marozzi G."/>
            <person name="Antonielli L."/>
            <person name="Sanchez S."/>
            <person name="Marco P."/>
            <person name="Wang X."/>
            <person name="Falini L.B."/>
            <person name="Barry K."/>
            <person name="Haridas S."/>
            <person name="Lipzen A."/>
            <person name="Labutti K."/>
            <person name="Grigoriev I.V."/>
            <person name="Murat C."/>
            <person name="Martin F."/>
            <person name="Albertini E."/>
            <person name="Donnini D."/>
            <person name="Bonito G."/>
        </authorList>
    </citation>
    <scope>NUCLEOTIDE SEQUENCE [LARGE SCALE GENOMIC DNA]</scope>
    <source>
        <strain evidence="2 3">Sb_GMNB300</strain>
    </source>
</reference>
<dbReference type="InParanoid" id="A0A5J5END9"/>
<dbReference type="InterPro" id="IPR011009">
    <property type="entry name" value="Kinase-like_dom_sf"/>
</dbReference>
<proteinExistence type="predicted"/>
<dbReference type="PANTHER" id="PTHR21310:SF59">
    <property type="entry name" value="AMINOGLYCOSIDE PHOSPHOTRANSFERASE DOMAIN-CONTAINING PROTEIN"/>
    <property type="match status" value="1"/>
</dbReference>
<dbReference type="PANTHER" id="PTHR21310">
    <property type="entry name" value="AMINOGLYCOSIDE PHOSPHOTRANSFERASE-RELATED-RELATED"/>
    <property type="match status" value="1"/>
</dbReference>
<protein>
    <recommendedName>
        <fullName evidence="1">Aminoglycoside phosphotransferase domain-containing protein</fullName>
    </recommendedName>
</protein>
<comment type="caution">
    <text evidence="2">The sequence shown here is derived from an EMBL/GenBank/DDBJ whole genome shotgun (WGS) entry which is preliminary data.</text>
</comment>
<dbReference type="SUPFAM" id="SSF56112">
    <property type="entry name" value="Protein kinase-like (PK-like)"/>
    <property type="match status" value="1"/>
</dbReference>
<sequence length="303" mass="33381">MTPLLSHADAQTILRKAFPTCNSTISSITELPATFNSIFILTLNTGSRYVLKVSPPPLTVRVLHNDINIISAEASLLTLLSSSSSPSSALPTPTLHLHDASCTLLPAPYLLLSHIPGFPSAQKSLEAVEETHRILSRQLPPASAQGFGRVVESDGGRTYARWRECFGALLEAALRDGEDMALLLPYAQIRAQTRRVDGALDAITEPALVVIDFGANSMLTSPDGKRLEGVIDFERAIWGDIKFARFYREMEARGEERVRGLLYAVYHAVVRILETFYYAGDTEVEMEERRRLVVALKMLEAVA</sequence>
<dbReference type="Pfam" id="PF01636">
    <property type="entry name" value="APH"/>
    <property type="match status" value="1"/>
</dbReference>
<evidence type="ECO:0000259" key="1">
    <source>
        <dbReference type="Pfam" id="PF01636"/>
    </source>
</evidence>
<dbReference type="InterPro" id="IPR002575">
    <property type="entry name" value="Aminoglycoside_PTrfase"/>
</dbReference>
<accession>A0A5J5END9</accession>
<feature type="domain" description="Aminoglycoside phosphotransferase" evidence="1">
    <location>
        <begin position="38"/>
        <end position="241"/>
    </location>
</feature>
<dbReference type="Proteomes" id="UP000326924">
    <property type="component" value="Unassembled WGS sequence"/>
</dbReference>
<organism evidence="2 3">
    <name type="scientific">Sphaerosporella brunnea</name>
    <dbReference type="NCBI Taxonomy" id="1250544"/>
    <lineage>
        <taxon>Eukaryota</taxon>
        <taxon>Fungi</taxon>
        <taxon>Dikarya</taxon>
        <taxon>Ascomycota</taxon>
        <taxon>Pezizomycotina</taxon>
        <taxon>Pezizomycetes</taxon>
        <taxon>Pezizales</taxon>
        <taxon>Pyronemataceae</taxon>
        <taxon>Sphaerosporella</taxon>
    </lineage>
</organism>
<dbReference type="InterPro" id="IPR051678">
    <property type="entry name" value="AGP_Transferase"/>
</dbReference>
<evidence type="ECO:0000313" key="2">
    <source>
        <dbReference type="EMBL" id="KAA8897085.1"/>
    </source>
</evidence>